<feature type="transmembrane region" description="Helical" evidence="10">
    <location>
        <begin position="18"/>
        <end position="39"/>
    </location>
</feature>
<dbReference type="Pfam" id="PF01618">
    <property type="entry name" value="MotA_ExbB"/>
    <property type="match status" value="1"/>
</dbReference>
<dbReference type="GO" id="GO:0005886">
    <property type="term" value="C:plasma membrane"/>
    <property type="evidence" value="ECO:0007669"/>
    <property type="project" value="UniProtKB-SubCell"/>
</dbReference>
<dbReference type="NCBIfam" id="TIGR02796">
    <property type="entry name" value="tolQ"/>
    <property type="match status" value="1"/>
</dbReference>
<evidence type="ECO:0000256" key="10">
    <source>
        <dbReference type="SAM" id="Phobius"/>
    </source>
</evidence>
<dbReference type="Proteomes" id="UP000309544">
    <property type="component" value="Unassembled WGS sequence"/>
</dbReference>
<dbReference type="PANTHER" id="PTHR30625">
    <property type="entry name" value="PROTEIN TOLQ"/>
    <property type="match status" value="1"/>
</dbReference>
<feature type="transmembrane region" description="Helical" evidence="10">
    <location>
        <begin position="170"/>
        <end position="195"/>
    </location>
</feature>
<organism evidence="12 13">
    <name type="scientific">Prosthecochloris vibrioformis</name>
    <name type="common">Chlorobium vibrioforme</name>
    <dbReference type="NCBI Taxonomy" id="1098"/>
    <lineage>
        <taxon>Bacteria</taxon>
        <taxon>Pseudomonadati</taxon>
        <taxon>Chlorobiota</taxon>
        <taxon>Chlorobiia</taxon>
        <taxon>Chlorobiales</taxon>
        <taxon>Chlorobiaceae</taxon>
        <taxon>Prosthecochloris</taxon>
    </lineage>
</organism>
<proteinExistence type="inferred from homology"/>
<evidence type="ECO:0000256" key="6">
    <source>
        <dbReference type="ARBA" id="ARBA00022989"/>
    </source>
</evidence>
<keyword evidence="9" id="KW-0653">Protein transport</keyword>
<dbReference type="GO" id="GO:0043213">
    <property type="term" value="P:bacteriocin transport"/>
    <property type="evidence" value="ECO:0007669"/>
    <property type="project" value="InterPro"/>
</dbReference>
<keyword evidence="9" id="KW-0813">Transport</keyword>
<keyword evidence="7 10" id="KW-0472">Membrane</keyword>
<evidence type="ECO:0000256" key="1">
    <source>
        <dbReference type="ARBA" id="ARBA00004651"/>
    </source>
</evidence>
<keyword evidence="5 10" id="KW-0812">Transmembrane</keyword>
<keyword evidence="6 10" id="KW-1133">Transmembrane helix</keyword>
<dbReference type="InterPro" id="IPR014163">
    <property type="entry name" value="Tol-Pal_TolQ"/>
</dbReference>
<dbReference type="InterPro" id="IPR002898">
    <property type="entry name" value="MotA_ExbB_proton_chnl"/>
</dbReference>
<evidence type="ECO:0000256" key="4">
    <source>
        <dbReference type="ARBA" id="ARBA00022618"/>
    </source>
</evidence>
<dbReference type="GO" id="GO:0017038">
    <property type="term" value="P:protein import"/>
    <property type="evidence" value="ECO:0007669"/>
    <property type="project" value="TreeGrafter"/>
</dbReference>
<comment type="subcellular location">
    <subcellularLocation>
        <location evidence="1">Cell membrane</location>
        <topology evidence="1">Multi-pass membrane protein</topology>
    </subcellularLocation>
    <subcellularLocation>
        <location evidence="9">Membrane</location>
        <topology evidence="9">Multi-pass membrane protein</topology>
    </subcellularLocation>
</comment>
<evidence type="ECO:0000256" key="2">
    <source>
        <dbReference type="ARBA" id="ARBA00022475"/>
    </source>
</evidence>
<keyword evidence="13" id="KW-1185">Reference proteome</keyword>
<keyword evidence="3" id="KW-0997">Cell inner membrane</keyword>
<dbReference type="PANTHER" id="PTHR30625:SF3">
    <property type="entry name" value="TOL-PAL SYSTEM PROTEIN TOLQ"/>
    <property type="match status" value="1"/>
</dbReference>
<feature type="domain" description="MotA/TolQ/ExbB proton channel" evidence="11">
    <location>
        <begin position="91"/>
        <end position="207"/>
    </location>
</feature>
<dbReference type="RefSeq" id="WP_068867526.1">
    <property type="nucleotide sequence ID" value="NZ_VDCI01000007.1"/>
</dbReference>
<feature type="transmembrane region" description="Helical" evidence="10">
    <location>
        <begin position="126"/>
        <end position="150"/>
    </location>
</feature>
<evidence type="ECO:0000259" key="11">
    <source>
        <dbReference type="Pfam" id="PF01618"/>
    </source>
</evidence>
<accession>A0A5C4RY33</accession>
<comment type="caution">
    <text evidence="12">The sequence shown here is derived from an EMBL/GenBank/DDBJ whole genome shotgun (WGS) entry which is preliminary data.</text>
</comment>
<keyword evidence="4" id="KW-0132">Cell division</keyword>
<dbReference type="EMBL" id="VDCI01000007">
    <property type="protein sequence ID" value="TNJ36206.1"/>
    <property type="molecule type" value="Genomic_DNA"/>
</dbReference>
<reference evidence="12 13" key="1">
    <citation type="submission" date="2019-05" db="EMBL/GenBank/DDBJ databases">
        <title>Draft Whole-Genome sequence of the green sulfur bacterium Prosthecochloris vibrioformis DSM 260.</title>
        <authorList>
            <person name="Meyer T.E."/>
            <person name="Kyndt J.A."/>
        </authorList>
    </citation>
    <scope>NUCLEOTIDE SEQUENCE [LARGE SCALE GENOMIC DNA]</scope>
    <source>
        <strain evidence="12 13">DSM 260</strain>
    </source>
</reference>
<dbReference type="GO" id="GO:0051301">
    <property type="term" value="P:cell division"/>
    <property type="evidence" value="ECO:0007669"/>
    <property type="project" value="UniProtKB-KW"/>
</dbReference>
<protein>
    <submittedName>
        <fullName evidence="12">Protein TolQ</fullName>
    </submittedName>
</protein>
<gene>
    <name evidence="12" type="primary">tolQ</name>
    <name evidence="12" type="ORF">FGF68_08170</name>
</gene>
<dbReference type="InterPro" id="IPR050790">
    <property type="entry name" value="ExbB/TolQ_transport"/>
</dbReference>
<dbReference type="AlphaFoldDB" id="A0A5C4RY33"/>
<evidence type="ECO:0000256" key="3">
    <source>
        <dbReference type="ARBA" id="ARBA00022519"/>
    </source>
</evidence>
<sequence>MLQSSQGLLGLLSGAGPVVLLVLVLLLVFSLLSWTIIIYKGGMLRKALGESRDFLDYFFEVPNPEKVFSESEQYVGGSLARVYRAGYMELVALKGNGAPERRIVEERISRAVKRTMSDEIKRLGRFLPFLATVGNTAPFIGLFGTVWGIMGSFHDIGLQQSASLATVAPGIAEALVATAAGLVAAIPSVMGYNYFSSQLEEVERDMDDFAGEYVITLVNELR</sequence>
<evidence type="ECO:0000256" key="7">
    <source>
        <dbReference type="ARBA" id="ARBA00023136"/>
    </source>
</evidence>
<evidence type="ECO:0000313" key="12">
    <source>
        <dbReference type="EMBL" id="TNJ36206.1"/>
    </source>
</evidence>
<keyword evidence="2" id="KW-1003">Cell membrane</keyword>
<name>A0A5C4RY33_PROVB</name>
<evidence type="ECO:0000313" key="13">
    <source>
        <dbReference type="Proteomes" id="UP000309544"/>
    </source>
</evidence>
<evidence type="ECO:0000256" key="9">
    <source>
        <dbReference type="RuleBase" id="RU004057"/>
    </source>
</evidence>
<evidence type="ECO:0000256" key="5">
    <source>
        <dbReference type="ARBA" id="ARBA00022692"/>
    </source>
</evidence>
<comment type="similarity">
    <text evidence="9">Belongs to the exbB/tolQ family.</text>
</comment>
<evidence type="ECO:0000256" key="8">
    <source>
        <dbReference type="ARBA" id="ARBA00023306"/>
    </source>
</evidence>
<keyword evidence="8" id="KW-0131">Cell cycle</keyword>